<evidence type="ECO:0000313" key="1">
    <source>
        <dbReference type="Ensembl" id="ENSPKIP00000000098.1"/>
    </source>
</evidence>
<dbReference type="GeneTree" id="ENSGT01030000234935"/>
<dbReference type="SUPFAM" id="SSF49899">
    <property type="entry name" value="Concanavalin A-like lectins/glucanases"/>
    <property type="match status" value="1"/>
</dbReference>
<proteinExistence type="predicted"/>
<evidence type="ECO:0008006" key="3">
    <source>
        <dbReference type="Google" id="ProtNLM"/>
    </source>
</evidence>
<sequence length="223" mass="25105">LCTCLRHLVSSHTRFYWIATSKAEFLQGCGDYWTSLEQVPALVQVTVCMEVRVLSPGPWTAFTYSSPDSPLYDLALRGDGRGLEVWLLGVKHRFPVSLKSHLWHHVCLRRDGHTLLLEVDDWAEKRAVTSRAIPPSGELLLGCKGHRDSQGGAGQLELYLFRMWEDMAEHSDCKDGGVVSWDSRKWAVAGTAKCIALLTTSINDTKNKYGYVKLSLNIKFHKD</sequence>
<dbReference type="InterPro" id="IPR013320">
    <property type="entry name" value="ConA-like_dom_sf"/>
</dbReference>
<reference evidence="1" key="1">
    <citation type="submission" date="2025-08" db="UniProtKB">
        <authorList>
            <consortium name="Ensembl"/>
        </authorList>
    </citation>
    <scope>IDENTIFICATION</scope>
</reference>
<reference evidence="1" key="2">
    <citation type="submission" date="2025-09" db="UniProtKB">
        <authorList>
            <consortium name="Ensembl"/>
        </authorList>
    </citation>
    <scope>IDENTIFICATION</scope>
</reference>
<dbReference type="AlphaFoldDB" id="A0A3B3Q1X8"/>
<accession>A0A3B3Q1X8</accession>
<organism evidence="1 2">
    <name type="scientific">Paramormyrops kingsleyae</name>
    <dbReference type="NCBI Taxonomy" id="1676925"/>
    <lineage>
        <taxon>Eukaryota</taxon>
        <taxon>Metazoa</taxon>
        <taxon>Chordata</taxon>
        <taxon>Craniata</taxon>
        <taxon>Vertebrata</taxon>
        <taxon>Euteleostomi</taxon>
        <taxon>Actinopterygii</taxon>
        <taxon>Neopterygii</taxon>
        <taxon>Teleostei</taxon>
        <taxon>Osteoglossocephala</taxon>
        <taxon>Osteoglossomorpha</taxon>
        <taxon>Osteoglossiformes</taxon>
        <taxon>Mormyridae</taxon>
        <taxon>Paramormyrops</taxon>
    </lineage>
</organism>
<protein>
    <recommendedName>
        <fullName evidence="3">Pentraxin</fullName>
    </recommendedName>
</protein>
<keyword evidence="2" id="KW-1185">Reference proteome</keyword>
<dbReference type="Proteomes" id="UP000261540">
    <property type="component" value="Unplaced"/>
</dbReference>
<evidence type="ECO:0000313" key="2">
    <source>
        <dbReference type="Proteomes" id="UP000261540"/>
    </source>
</evidence>
<dbReference type="Ensembl" id="ENSPKIT00000023981.1">
    <property type="protein sequence ID" value="ENSPKIP00000000098.1"/>
    <property type="gene ID" value="ENSPKIG00000018824.1"/>
</dbReference>
<dbReference type="Gene3D" id="2.60.120.200">
    <property type="match status" value="1"/>
</dbReference>
<name>A0A3B3Q1X8_9TELE</name>